<dbReference type="EMBL" id="CAJVCH010088534">
    <property type="protein sequence ID" value="CAG7722356.1"/>
    <property type="molecule type" value="Genomic_DNA"/>
</dbReference>
<comment type="caution">
    <text evidence="1">The sequence shown here is derived from an EMBL/GenBank/DDBJ whole genome shotgun (WGS) entry which is preliminary data.</text>
</comment>
<dbReference type="Proteomes" id="UP000708208">
    <property type="component" value="Unassembled WGS sequence"/>
</dbReference>
<evidence type="ECO:0000313" key="2">
    <source>
        <dbReference type="Proteomes" id="UP000708208"/>
    </source>
</evidence>
<sequence>MLAPAVPSTQLSPNCCISRWVASLLSDLHCKLKTFPDVCSDGITTLLETRGINRISLPNFTNGDCSETTELDILY</sequence>
<protein>
    <submittedName>
        <fullName evidence="1">Uncharacterized protein</fullName>
    </submittedName>
</protein>
<dbReference type="AlphaFoldDB" id="A0A8J2P1S6"/>
<organism evidence="1 2">
    <name type="scientific">Allacma fusca</name>
    <dbReference type="NCBI Taxonomy" id="39272"/>
    <lineage>
        <taxon>Eukaryota</taxon>
        <taxon>Metazoa</taxon>
        <taxon>Ecdysozoa</taxon>
        <taxon>Arthropoda</taxon>
        <taxon>Hexapoda</taxon>
        <taxon>Collembola</taxon>
        <taxon>Symphypleona</taxon>
        <taxon>Sminthuridae</taxon>
        <taxon>Allacma</taxon>
    </lineage>
</organism>
<reference evidence="1" key="1">
    <citation type="submission" date="2021-06" db="EMBL/GenBank/DDBJ databases">
        <authorList>
            <person name="Hodson N. C."/>
            <person name="Mongue J. A."/>
            <person name="Jaron S. K."/>
        </authorList>
    </citation>
    <scope>NUCLEOTIDE SEQUENCE</scope>
</reference>
<name>A0A8J2P1S6_9HEXA</name>
<proteinExistence type="predicted"/>
<keyword evidence="2" id="KW-1185">Reference proteome</keyword>
<evidence type="ECO:0000313" key="1">
    <source>
        <dbReference type="EMBL" id="CAG7722356.1"/>
    </source>
</evidence>
<accession>A0A8J2P1S6</accession>
<gene>
    <name evidence="1" type="ORF">AFUS01_LOCUS11496</name>
</gene>